<dbReference type="Proteomes" id="UP000700334">
    <property type="component" value="Unassembled WGS sequence"/>
</dbReference>
<sequence>MFNGIFVNMASVNMLRVETSTRLEGASKSKQLPLTLQVTFLKKTTGFVESGDAGNIKDQIN</sequence>
<evidence type="ECO:0000313" key="2">
    <source>
        <dbReference type="Proteomes" id="UP000700334"/>
    </source>
</evidence>
<organism evidence="1 2">
    <name type="scientific">Galemys pyrenaicus</name>
    <name type="common">Iberian desman</name>
    <name type="synonym">Pyrenean desman</name>
    <dbReference type="NCBI Taxonomy" id="202257"/>
    <lineage>
        <taxon>Eukaryota</taxon>
        <taxon>Metazoa</taxon>
        <taxon>Chordata</taxon>
        <taxon>Craniata</taxon>
        <taxon>Vertebrata</taxon>
        <taxon>Euteleostomi</taxon>
        <taxon>Mammalia</taxon>
        <taxon>Eutheria</taxon>
        <taxon>Laurasiatheria</taxon>
        <taxon>Eulipotyphla</taxon>
        <taxon>Talpidae</taxon>
        <taxon>Galemys</taxon>
    </lineage>
</organism>
<protein>
    <submittedName>
        <fullName evidence="1">Uncharacterized protein</fullName>
    </submittedName>
</protein>
<gene>
    <name evidence="1" type="ORF">J0S82_015404</name>
</gene>
<comment type="caution">
    <text evidence="1">The sequence shown here is derived from an EMBL/GenBank/DDBJ whole genome shotgun (WGS) entry which is preliminary data.</text>
</comment>
<proteinExistence type="predicted"/>
<accession>A0A8J6AFD9</accession>
<feature type="non-terminal residue" evidence="1">
    <location>
        <position position="1"/>
    </location>
</feature>
<name>A0A8J6AFD9_GALPY</name>
<evidence type="ECO:0000313" key="1">
    <source>
        <dbReference type="EMBL" id="KAG8516190.1"/>
    </source>
</evidence>
<keyword evidence="2" id="KW-1185">Reference proteome</keyword>
<dbReference type="EMBL" id="JAGFMF010011684">
    <property type="protein sequence ID" value="KAG8516190.1"/>
    <property type="molecule type" value="Genomic_DNA"/>
</dbReference>
<dbReference type="AlphaFoldDB" id="A0A8J6AFD9"/>
<reference evidence="1" key="1">
    <citation type="journal article" date="2021" name="Evol. Appl.">
        <title>The genome of the Pyrenean desman and the effects of bottlenecks and inbreeding on the genomic landscape of an endangered species.</title>
        <authorList>
            <person name="Escoda L."/>
            <person name="Castresana J."/>
        </authorList>
    </citation>
    <scope>NUCLEOTIDE SEQUENCE</scope>
    <source>
        <strain evidence="1">IBE-C5619</strain>
    </source>
</reference>